<reference evidence="2 3" key="1">
    <citation type="submission" date="2018-06" db="EMBL/GenBank/DDBJ databases">
        <authorList>
            <consortium name="Pathogen Informatics"/>
            <person name="Doyle S."/>
        </authorList>
    </citation>
    <scope>NUCLEOTIDE SEQUENCE [LARGE SCALE GENOMIC DNA]</scope>
    <source>
        <strain evidence="2 3">NCTC7915</strain>
    </source>
</reference>
<dbReference type="SUPFAM" id="SSF82549">
    <property type="entry name" value="DAK1/DegV-like"/>
    <property type="match status" value="1"/>
</dbReference>
<evidence type="ECO:0000256" key="1">
    <source>
        <dbReference type="ARBA" id="ARBA00023121"/>
    </source>
</evidence>
<dbReference type="RefSeq" id="WP_115030118.1">
    <property type="nucleotide sequence ID" value="NZ_UFYA01000001.1"/>
</dbReference>
<evidence type="ECO:0000313" key="2">
    <source>
        <dbReference type="EMBL" id="STD07812.1"/>
    </source>
</evidence>
<keyword evidence="1" id="KW-0446">Lipid-binding</keyword>
<comment type="caution">
    <text evidence="2">The sequence shown here is derived from an EMBL/GenBank/DDBJ whole genome shotgun (WGS) entry which is preliminary data.</text>
</comment>
<accession>A0AA46BMP0</accession>
<dbReference type="Proteomes" id="UP000254118">
    <property type="component" value="Unassembled WGS sequence"/>
</dbReference>
<sequence length="303" mass="30978">MTVRSTDSPVAGGRSIAVVTDSTAGLSAAEQRQLGVAVVGLHVLENGREITADSEGSFPVVVAAAKTTGTSRPSPGEFLTCYENLASRGVQGIVSVHLSAQLSGTRDAALLAARSASVPVHVIDSAMAGAGLGNAVRRTAPIVAGLSPQEAGEVARGIVRAVADTTSTFFYVHSLENLRKGGRIGAAAAFLGTALSVKPILQLADGHIEPVEKLRTTGRAVSRLVELAVSRARQLLDPVTVTVQHVDATERADLLAEKLTQALITQNIPVTSVSVAPVDEVLAVHVGPGAVGVFVTGTPAEPT</sequence>
<dbReference type="InterPro" id="IPR043168">
    <property type="entry name" value="DegV_C"/>
</dbReference>
<dbReference type="PROSITE" id="PS51482">
    <property type="entry name" value="DEGV"/>
    <property type="match status" value="1"/>
</dbReference>
<dbReference type="InterPro" id="IPR003797">
    <property type="entry name" value="DegV"/>
</dbReference>
<dbReference type="GO" id="GO:0008289">
    <property type="term" value="F:lipid binding"/>
    <property type="evidence" value="ECO:0007669"/>
    <property type="project" value="UniProtKB-KW"/>
</dbReference>
<dbReference type="PANTHER" id="PTHR33434:SF2">
    <property type="entry name" value="FATTY ACID-BINDING PROTEIN TM_1468"/>
    <property type="match status" value="1"/>
</dbReference>
<dbReference type="Gene3D" id="3.30.1180.10">
    <property type="match status" value="1"/>
</dbReference>
<gene>
    <name evidence="2" type="ORF">NCTC7915_00862</name>
</gene>
<protein>
    <submittedName>
        <fullName evidence="2">DegV domain-containing protein SAV0749</fullName>
    </submittedName>
</protein>
<dbReference type="InterPro" id="IPR050270">
    <property type="entry name" value="DegV_domain_contain"/>
</dbReference>
<dbReference type="NCBIfam" id="TIGR00762">
    <property type="entry name" value="DegV"/>
    <property type="match status" value="1"/>
</dbReference>
<dbReference type="AlphaFoldDB" id="A0AA46BMP0"/>
<dbReference type="PANTHER" id="PTHR33434">
    <property type="entry name" value="DEGV DOMAIN-CONTAINING PROTEIN DR_1986-RELATED"/>
    <property type="match status" value="1"/>
</dbReference>
<dbReference type="Gene3D" id="3.40.50.10170">
    <property type="match status" value="1"/>
</dbReference>
<evidence type="ECO:0000313" key="3">
    <source>
        <dbReference type="Proteomes" id="UP000254118"/>
    </source>
</evidence>
<dbReference type="Pfam" id="PF02645">
    <property type="entry name" value="DegV"/>
    <property type="match status" value="1"/>
</dbReference>
<proteinExistence type="predicted"/>
<organism evidence="2 3">
    <name type="scientific">Dermatophilus congolensis</name>
    <dbReference type="NCBI Taxonomy" id="1863"/>
    <lineage>
        <taxon>Bacteria</taxon>
        <taxon>Bacillati</taxon>
        <taxon>Actinomycetota</taxon>
        <taxon>Actinomycetes</taxon>
        <taxon>Micrococcales</taxon>
        <taxon>Dermatophilaceae</taxon>
        <taxon>Dermatophilus</taxon>
    </lineage>
</organism>
<dbReference type="EMBL" id="UFYA01000001">
    <property type="protein sequence ID" value="STD07812.1"/>
    <property type="molecule type" value="Genomic_DNA"/>
</dbReference>
<name>A0AA46BMP0_9MICO</name>